<dbReference type="Proteomes" id="UP000598174">
    <property type="component" value="Unassembled WGS sequence"/>
</dbReference>
<comment type="caution">
    <text evidence="1">The sequence shown here is derived from an EMBL/GenBank/DDBJ whole genome shotgun (WGS) entry which is preliminary data.</text>
</comment>
<proteinExistence type="predicted"/>
<sequence length="56" mass="6315">MRGSFRRGEDRIRSRGATGQLRGEPILIAAKEVHFTDEAKFDMPGRAIHLSMSMKV</sequence>
<protein>
    <submittedName>
        <fullName evidence="1">Uncharacterized protein</fullName>
    </submittedName>
</protein>
<evidence type="ECO:0000313" key="1">
    <source>
        <dbReference type="EMBL" id="GIE15447.1"/>
    </source>
</evidence>
<organism evidence="1 2">
    <name type="scientific">Paractinoplanes ferrugineus</name>
    <dbReference type="NCBI Taxonomy" id="113564"/>
    <lineage>
        <taxon>Bacteria</taxon>
        <taxon>Bacillati</taxon>
        <taxon>Actinomycetota</taxon>
        <taxon>Actinomycetes</taxon>
        <taxon>Micromonosporales</taxon>
        <taxon>Micromonosporaceae</taxon>
        <taxon>Paractinoplanes</taxon>
    </lineage>
</organism>
<evidence type="ECO:0000313" key="2">
    <source>
        <dbReference type="Proteomes" id="UP000598174"/>
    </source>
</evidence>
<reference evidence="1" key="1">
    <citation type="submission" date="2021-01" db="EMBL/GenBank/DDBJ databases">
        <title>Whole genome shotgun sequence of Actinoplanes ferrugineus NBRC 15555.</title>
        <authorList>
            <person name="Komaki H."/>
            <person name="Tamura T."/>
        </authorList>
    </citation>
    <scope>NUCLEOTIDE SEQUENCE</scope>
    <source>
        <strain evidence="1">NBRC 15555</strain>
    </source>
</reference>
<keyword evidence="2" id="KW-1185">Reference proteome</keyword>
<name>A0A919J8X8_9ACTN</name>
<accession>A0A919J8X8</accession>
<gene>
    <name evidence="1" type="ORF">Afe05nite_72870</name>
</gene>
<dbReference type="AlphaFoldDB" id="A0A919J8X8"/>
<dbReference type="EMBL" id="BOMM01000067">
    <property type="protein sequence ID" value="GIE15447.1"/>
    <property type="molecule type" value="Genomic_DNA"/>
</dbReference>